<organism evidence="2 3">
    <name type="scientific">Thiomicrorhabdus lithotrophica</name>
    <dbReference type="NCBI Taxonomy" id="2949997"/>
    <lineage>
        <taxon>Bacteria</taxon>
        <taxon>Pseudomonadati</taxon>
        <taxon>Pseudomonadota</taxon>
        <taxon>Gammaproteobacteria</taxon>
        <taxon>Thiotrichales</taxon>
        <taxon>Piscirickettsiaceae</taxon>
        <taxon>Thiomicrorhabdus</taxon>
    </lineage>
</organism>
<sequence>MKKVFLAALLTFGITSVASAHHFSANPDAGASIPSTSPHLTMEF</sequence>
<dbReference type="Proteomes" id="UP001222275">
    <property type="component" value="Chromosome"/>
</dbReference>
<dbReference type="EMBL" id="CP102381">
    <property type="protein sequence ID" value="WEJ63293.1"/>
    <property type="molecule type" value="Genomic_DNA"/>
</dbReference>
<feature type="signal peptide" evidence="1">
    <location>
        <begin position="1"/>
        <end position="20"/>
    </location>
</feature>
<protein>
    <submittedName>
        <fullName evidence="2">Uncharacterized protein</fullName>
    </submittedName>
</protein>
<proteinExistence type="predicted"/>
<accession>A0ABY8CBE0</accession>
<dbReference type="RefSeq" id="WP_275595546.1">
    <property type="nucleotide sequence ID" value="NZ_CP102381.1"/>
</dbReference>
<gene>
    <name evidence="2" type="ORF">NR989_03300</name>
</gene>
<keyword evidence="3" id="KW-1185">Reference proteome</keyword>
<evidence type="ECO:0000256" key="1">
    <source>
        <dbReference type="SAM" id="SignalP"/>
    </source>
</evidence>
<reference evidence="2 3" key="1">
    <citation type="submission" date="2022-06" db="EMBL/GenBank/DDBJ databases">
        <title>Thiomicrohabdus sp. nov, an obligately chemolithoautotrophic, sulfur-oxidizing bacterium isolated from beach of Guanyin Mountain. Amoy.</title>
        <authorList>
            <person name="Zhu H."/>
        </authorList>
    </citation>
    <scope>NUCLEOTIDE SEQUENCE [LARGE SCALE GENOMIC DNA]</scope>
    <source>
        <strain evidence="2 3">XGS-01</strain>
    </source>
</reference>
<keyword evidence="1" id="KW-0732">Signal</keyword>
<name>A0ABY8CBE0_9GAMM</name>
<evidence type="ECO:0000313" key="3">
    <source>
        <dbReference type="Proteomes" id="UP001222275"/>
    </source>
</evidence>
<evidence type="ECO:0000313" key="2">
    <source>
        <dbReference type="EMBL" id="WEJ63293.1"/>
    </source>
</evidence>
<feature type="chain" id="PRO_5045937206" evidence="1">
    <location>
        <begin position="21"/>
        <end position="44"/>
    </location>
</feature>